<evidence type="ECO:0008006" key="4">
    <source>
        <dbReference type="Google" id="ProtNLM"/>
    </source>
</evidence>
<proteinExistence type="predicted"/>
<keyword evidence="3" id="KW-1185">Reference proteome</keyword>
<dbReference type="AlphaFoldDB" id="A0A9X3TXE2"/>
<sequence>MTSTKLLRPELPFVFMLITIGLLAGCSNGYSSGTDLGVPRDENGNAILHDGSNTEKPRQ</sequence>
<name>A0A9X3TXE2_9PROT</name>
<evidence type="ECO:0000313" key="3">
    <source>
        <dbReference type="Proteomes" id="UP001141619"/>
    </source>
</evidence>
<gene>
    <name evidence="2" type="ORF">NYP16_07160</name>
</gene>
<comment type="caution">
    <text evidence="2">The sequence shown here is derived from an EMBL/GenBank/DDBJ whole genome shotgun (WGS) entry which is preliminary data.</text>
</comment>
<dbReference type="PROSITE" id="PS51257">
    <property type="entry name" value="PROKAR_LIPOPROTEIN"/>
    <property type="match status" value="1"/>
</dbReference>
<evidence type="ECO:0000256" key="1">
    <source>
        <dbReference type="SAM" id="MobiDB-lite"/>
    </source>
</evidence>
<dbReference type="EMBL" id="JANWOI010000002">
    <property type="protein sequence ID" value="MDA5193731.1"/>
    <property type="molecule type" value="Genomic_DNA"/>
</dbReference>
<protein>
    <recommendedName>
        <fullName evidence="4">Lipoprotein</fullName>
    </recommendedName>
</protein>
<reference evidence="2" key="1">
    <citation type="submission" date="2022-08" db="EMBL/GenBank/DDBJ databases">
        <authorList>
            <person name="Vandamme P."/>
            <person name="Hettiarachchi A."/>
            <person name="Peeters C."/>
            <person name="Cnockaert M."/>
            <person name="Carlier A."/>
        </authorList>
    </citation>
    <scope>NUCLEOTIDE SEQUENCE</scope>
    <source>
        <strain evidence="2">LMG 31809</strain>
    </source>
</reference>
<reference evidence="2" key="2">
    <citation type="journal article" date="2023" name="Syst. Appl. Microbiol.">
        <title>Govania unica gen. nov., sp. nov., a rare biosphere bacterium that represents a novel family in the class Alphaproteobacteria.</title>
        <authorList>
            <person name="Vandamme P."/>
            <person name="Peeters C."/>
            <person name="Hettiarachchi A."/>
            <person name="Cnockaert M."/>
            <person name="Carlier A."/>
        </authorList>
    </citation>
    <scope>NUCLEOTIDE SEQUENCE</scope>
    <source>
        <strain evidence="2">LMG 31809</strain>
    </source>
</reference>
<dbReference type="Proteomes" id="UP001141619">
    <property type="component" value="Unassembled WGS sequence"/>
</dbReference>
<accession>A0A9X3TXE2</accession>
<evidence type="ECO:0000313" key="2">
    <source>
        <dbReference type="EMBL" id="MDA5193731.1"/>
    </source>
</evidence>
<feature type="region of interest" description="Disordered" evidence="1">
    <location>
        <begin position="33"/>
        <end position="59"/>
    </location>
</feature>
<dbReference type="RefSeq" id="WP_274943427.1">
    <property type="nucleotide sequence ID" value="NZ_JANWOI010000002.1"/>
</dbReference>
<organism evidence="2 3">
    <name type="scientific">Govanella unica</name>
    <dbReference type="NCBI Taxonomy" id="2975056"/>
    <lineage>
        <taxon>Bacteria</taxon>
        <taxon>Pseudomonadati</taxon>
        <taxon>Pseudomonadota</taxon>
        <taxon>Alphaproteobacteria</taxon>
        <taxon>Emcibacterales</taxon>
        <taxon>Govanellaceae</taxon>
        <taxon>Govanella</taxon>
    </lineage>
</organism>